<dbReference type="EMBL" id="LNFP01000335">
    <property type="protein sequence ID" value="KUF94006.1"/>
    <property type="molecule type" value="Genomic_DNA"/>
</dbReference>
<dbReference type="SUPFAM" id="SSF55073">
    <property type="entry name" value="Nucleotide cyclase"/>
    <property type="match status" value="1"/>
</dbReference>
<accession>A0A0W8CH27</accession>
<dbReference type="PROSITE" id="PS50125">
    <property type="entry name" value="GUANYLATE_CYCLASE_2"/>
    <property type="match status" value="1"/>
</dbReference>
<keyword evidence="1" id="KW-0812">Transmembrane</keyword>
<dbReference type="InterPro" id="IPR029787">
    <property type="entry name" value="Nucleotide_cyclase"/>
</dbReference>
<dbReference type="PANTHER" id="PTHR43081">
    <property type="entry name" value="ADENYLATE CYCLASE, TERMINAL-DIFFERENTIATION SPECIFIC-RELATED"/>
    <property type="match status" value="1"/>
</dbReference>
<gene>
    <name evidence="3" type="ORF">AM587_10012617</name>
    <name evidence="4" type="ORF">AM588_10007704</name>
</gene>
<dbReference type="GO" id="GO:0009190">
    <property type="term" value="P:cyclic nucleotide biosynthetic process"/>
    <property type="evidence" value="ECO:0007669"/>
    <property type="project" value="InterPro"/>
</dbReference>
<dbReference type="EMBL" id="LNFO01003290">
    <property type="protein sequence ID" value="KUF83354.1"/>
    <property type="molecule type" value="Genomic_DNA"/>
</dbReference>
<comment type="caution">
    <text evidence="3">The sequence shown here is derived from an EMBL/GenBank/DDBJ whole genome shotgun (WGS) entry which is preliminary data.</text>
</comment>
<dbReference type="PANTHER" id="PTHR43081:SF1">
    <property type="entry name" value="ADENYLATE CYCLASE, TERMINAL-DIFFERENTIATION SPECIFIC"/>
    <property type="match status" value="1"/>
</dbReference>
<evidence type="ECO:0000313" key="6">
    <source>
        <dbReference type="Proteomes" id="UP000054636"/>
    </source>
</evidence>
<feature type="transmembrane region" description="Helical" evidence="1">
    <location>
        <begin position="179"/>
        <end position="205"/>
    </location>
</feature>
<dbReference type="InterPro" id="IPR001054">
    <property type="entry name" value="A/G_cyclase"/>
</dbReference>
<protein>
    <submittedName>
        <fullName evidence="3">Adenylate cyclase</fullName>
    </submittedName>
    <submittedName>
        <fullName evidence="4">Formation of crista junctions protein 1</fullName>
    </submittedName>
</protein>
<dbReference type="Proteomes" id="UP000052943">
    <property type="component" value="Unassembled WGS sequence"/>
</dbReference>
<evidence type="ECO:0000256" key="1">
    <source>
        <dbReference type="SAM" id="Phobius"/>
    </source>
</evidence>
<dbReference type="GO" id="GO:0035556">
    <property type="term" value="P:intracellular signal transduction"/>
    <property type="evidence" value="ECO:0007669"/>
    <property type="project" value="InterPro"/>
</dbReference>
<feature type="transmembrane region" description="Helical" evidence="1">
    <location>
        <begin position="38"/>
        <end position="60"/>
    </location>
</feature>
<feature type="transmembrane region" description="Helical" evidence="1">
    <location>
        <begin position="150"/>
        <end position="173"/>
    </location>
</feature>
<feature type="domain" description="Guanylate cyclase" evidence="2">
    <location>
        <begin position="325"/>
        <end position="468"/>
    </location>
</feature>
<feature type="transmembrane region" description="Helical" evidence="1">
    <location>
        <begin position="6"/>
        <end position="26"/>
    </location>
</feature>
<feature type="transmembrane region" description="Helical" evidence="1">
    <location>
        <begin position="103"/>
        <end position="129"/>
    </location>
</feature>
<dbReference type="AlphaFoldDB" id="A0A0W8CH27"/>
<dbReference type="STRING" id="4790.A0A0W8CH27"/>
<dbReference type="Gene3D" id="3.30.70.1230">
    <property type="entry name" value="Nucleotide cyclase"/>
    <property type="match status" value="1"/>
</dbReference>
<feature type="transmembrane region" description="Helical" evidence="1">
    <location>
        <begin position="230"/>
        <end position="252"/>
    </location>
</feature>
<evidence type="ECO:0000313" key="3">
    <source>
        <dbReference type="EMBL" id="KUF83354.1"/>
    </source>
</evidence>
<dbReference type="Pfam" id="PF00211">
    <property type="entry name" value="Guanylate_cyc"/>
    <property type="match status" value="1"/>
</dbReference>
<keyword evidence="1" id="KW-1133">Transmembrane helix</keyword>
<evidence type="ECO:0000313" key="4">
    <source>
        <dbReference type="EMBL" id="KUF94006.1"/>
    </source>
</evidence>
<evidence type="ECO:0000259" key="2">
    <source>
        <dbReference type="PROSITE" id="PS50125"/>
    </source>
</evidence>
<proteinExistence type="predicted"/>
<sequence length="576" mass="64665">MIWALLCISALALSAVGTALLVFKLYRDWDVRASSVQWLFAIFFTYQCIGAAARLIYFVWLTVYTTQTADKSDDIGGKALVATELYQLGTSAVLKLGYRQSDWVTAAIIIGDTTHFGIAIWLFLLVYELSKLVAVSMDRGDQHERAKIRLYAWVGHLFIMLFLAVEITLAITLNGYSRYAYIILLSVYVLQIIALVYMIATVVVLKAKGRDYENVHGSFVASPLYRRLKWIMMIYALFVFQFHFSSVVMYAAPSKTMRITSFAGVSFVLYYLRGFALSIVTGCSQPCVVRSVRCCLPDDIKARYMQHRDRVTIPGDSDIPYINPVFVFTDIESSSALWGIDDGRVMQEATRIHDDILRGLLAPYRGYEITTAGDSFQLAFHTIQEAVEYCLDVQLHLLNAKWPKHLDGLVPATRKVRASTRMIFRGLRIRMGVHDAVSSEGPLVQDVHAVTGKLTYTGASEVIANEVGDLGTGGQILVTKRIAEWLVENPTQLTIKFVVGPVGEYAIPRLHTTLELFQVVPKSLAARLENFYPQHIVDIEGEDLRLGDEIQTPYMLIQTPIGDRSALYDISEEHSC</sequence>
<keyword evidence="1" id="KW-0472">Membrane</keyword>
<organism evidence="3 5">
    <name type="scientific">Phytophthora nicotianae</name>
    <name type="common">Potato buckeye rot agent</name>
    <name type="synonym">Phytophthora parasitica</name>
    <dbReference type="NCBI Taxonomy" id="4792"/>
    <lineage>
        <taxon>Eukaryota</taxon>
        <taxon>Sar</taxon>
        <taxon>Stramenopiles</taxon>
        <taxon>Oomycota</taxon>
        <taxon>Peronosporomycetes</taxon>
        <taxon>Peronosporales</taxon>
        <taxon>Peronosporaceae</taxon>
        <taxon>Phytophthora</taxon>
    </lineage>
</organism>
<dbReference type="OrthoDB" id="2021138at2759"/>
<evidence type="ECO:0000313" key="5">
    <source>
        <dbReference type="Proteomes" id="UP000052943"/>
    </source>
</evidence>
<dbReference type="Proteomes" id="UP000054636">
    <property type="component" value="Unassembled WGS sequence"/>
</dbReference>
<reference evidence="5 6" key="1">
    <citation type="submission" date="2015-11" db="EMBL/GenBank/DDBJ databases">
        <title>Genomes and virulence difference between two physiological races of Phytophthora nicotianae.</title>
        <authorList>
            <person name="Liu H."/>
            <person name="Ma X."/>
            <person name="Yu H."/>
            <person name="Fang D."/>
            <person name="Li Y."/>
            <person name="Wang X."/>
            <person name="Wang W."/>
            <person name="Dong Y."/>
            <person name="Xiao B."/>
        </authorList>
    </citation>
    <scope>NUCLEOTIDE SEQUENCE [LARGE SCALE GENOMIC DNA]</scope>
    <source>
        <strain evidence="3">Race 0</strain>
        <strain evidence="5">race 0</strain>
        <strain evidence="4">Race 1</strain>
        <strain evidence="6">race 1</strain>
    </source>
</reference>
<dbReference type="InterPro" id="IPR050697">
    <property type="entry name" value="Adenylyl/Guanylyl_Cyclase_3/4"/>
</dbReference>
<name>A0A0W8CH27_PHYNI</name>